<protein>
    <submittedName>
        <fullName evidence="2">Uncharacterized protein</fullName>
    </submittedName>
</protein>
<gene>
    <name evidence="2" type="ORF">ENT08_01610</name>
</gene>
<keyword evidence="1" id="KW-0175">Coiled coil</keyword>
<dbReference type="AlphaFoldDB" id="A0A7V4G6R6"/>
<reference evidence="2" key="1">
    <citation type="journal article" date="2020" name="mSystems">
        <title>Genome- and Community-Level Interaction Insights into Carbon Utilization and Element Cycling Functions of Hydrothermarchaeota in Hydrothermal Sediment.</title>
        <authorList>
            <person name="Zhou Z."/>
            <person name="Liu Y."/>
            <person name="Xu W."/>
            <person name="Pan J."/>
            <person name="Luo Z.H."/>
            <person name="Li M."/>
        </authorList>
    </citation>
    <scope>NUCLEOTIDE SEQUENCE [LARGE SCALE GENOMIC DNA]</scope>
    <source>
        <strain evidence="2">SpSt-548</strain>
    </source>
</reference>
<proteinExistence type="predicted"/>
<comment type="caution">
    <text evidence="2">The sequence shown here is derived from an EMBL/GenBank/DDBJ whole genome shotgun (WGS) entry which is preliminary data.</text>
</comment>
<evidence type="ECO:0000313" key="2">
    <source>
        <dbReference type="EMBL" id="HGS04433.1"/>
    </source>
</evidence>
<feature type="coiled-coil region" evidence="1">
    <location>
        <begin position="7"/>
        <end position="61"/>
    </location>
</feature>
<evidence type="ECO:0000256" key="1">
    <source>
        <dbReference type="SAM" id="Coils"/>
    </source>
</evidence>
<organism evidence="2">
    <name type="scientific">Desulfobacca acetoxidans</name>
    <dbReference type="NCBI Taxonomy" id="60893"/>
    <lineage>
        <taxon>Bacteria</taxon>
        <taxon>Pseudomonadati</taxon>
        <taxon>Thermodesulfobacteriota</taxon>
        <taxon>Desulfobaccia</taxon>
        <taxon>Desulfobaccales</taxon>
        <taxon>Desulfobaccaceae</taxon>
        <taxon>Desulfobacca</taxon>
    </lineage>
</organism>
<dbReference type="EMBL" id="DSXI01000092">
    <property type="protein sequence ID" value="HGS04433.1"/>
    <property type="molecule type" value="Genomic_DNA"/>
</dbReference>
<name>A0A7V4G6R6_9BACT</name>
<accession>A0A7V4G6R6</accession>
<sequence>MDHTPSNNQTNLQLQRARELLAQGQSQEALVVALDALQGVLQNLRSALLNLQRNLAQVQADQGHPKPSNRELEALATLWEQHLKKDRTYH</sequence>